<keyword evidence="5 7" id="KW-0560">Oxidoreductase</keyword>
<dbReference type="EC" id="1.13.11.29" evidence="7"/>
<protein>
    <submittedName>
        <fullName evidence="7">4,5-DOPA dioxygenase extradiol</fullName>
        <ecNumber evidence="7">1.13.11.29</ecNumber>
    </submittedName>
</protein>
<dbReference type="GO" id="GO:0050297">
    <property type="term" value="F:stizolobate synthase activity"/>
    <property type="evidence" value="ECO:0007669"/>
    <property type="project" value="UniProtKB-EC"/>
</dbReference>
<comment type="caution">
    <text evidence="7">The sequence shown here is derived from an EMBL/GenBank/DDBJ whole genome shotgun (WGS) entry which is preliminary data.</text>
</comment>
<keyword evidence="7" id="KW-0223">Dioxygenase</keyword>
<feature type="domain" description="Extradiol ring-cleavage dioxygenase class III enzyme subunit B" evidence="6">
    <location>
        <begin position="69"/>
        <end position="292"/>
    </location>
</feature>
<dbReference type="PROSITE" id="PS51318">
    <property type="entry name" value="TAT"/>
    <property type="match status" value="1"/>
</dbReference>
<evidence type="ECO:0000259" key="6">
    <source>
        <dbReference type="Pfam" id="PF02900"/>
    </source>
</evidence>
<dbReference type="InterPro" id="IPR004183">
    <property type="entry name" value="Xdiol_dOase_suB"/>
</dbReference>
<dbReference type="Gene3D" id="3.40.830.10">
    <property type="entry name" value="LigB-like"/>
    <property type="match status" value="1"/>
</dbReference>
<comment type="similarity">
    <text evidence="2">Belongs to the DODA-type extradiol aromatic ring-opening dioxygenase family.</text>
</comment>
<sequence>MNPLKNAPRRTLLAATGAGAVLLTLGAWLRQTPDAQAQAMPSTLPLMTGPAPALFIGHGSPMNAIQSNRFTQTLTRWGEALGRPKAILMVSAHWLTERDTRVSTTEKPPMIYDFGGFPAPLYEVQYPAPGAPSEALGAAARLAPRQVIQDARRGLDHGTWSVLKHLYPAADVPVFQLSIDIARDGAYHLALGRALSALRGEGVMIVGSGNVVHNLRILDETAGETERASTPWAQAFDDTVKQAMDAGDARALAEWASLTEGAATAVPFPDHYFPMLYALGAAQANEKPRHVFEGFHEGTLSMRCVQWG</sequence>
<dbReference type="PANTHER" id="PTHR30096:SF0">
    <property type="entry name" value="4,5-DOPA DIOXYGENASE EXTRADIOL-LIKE PROTEIN"/>
    <property type="match status" value="1"/>
</dbReference>
<dbReference type="InterPro" id="IPR006311">
    <property type="entry name" value="TAT_signal"/>
</dbReference>
<organism evidence="7 8">
    <name type="scientific">Hydrogenophaga luteola</name>
    <dbReference type="NCBI Taxonomy" id="1591122"/>
    <lineage>
        <taxon>Bacteria</taxon>
        <taxon>Pseudomonadati</taxon>
        <taxon>Pseudomonadota</taxon>
        <taxon>Betaproteobacteria</taxon>
        <taxon>Burkholderiales</taxon>
        <taxon>Comamonadaceae</taxon>
        <taxon>Hydrogenophaga</taxon>
    </lineage>
</organism>
<dbReference type="Pfam" id="PF02900">
    <property type="entry name" value="LigB"/>
    <property type="match status" value="1"/>
</dbReference>
<evidence type="ECO:0000313" key="7">
    <source>
        <dbReference type="EMBL" id="MFC3684082.1"/>
    </source>
</evidence>
<dbReference type="PIRSF" id="PIRSF006157">
    <property type="entry name" value="Doxgns_DODA"/>
    <property type="match status" value="1"/>
</dbReference>
<keyword evidence="8" id="KW-1185">Reference proteome</keyword>
<dbReference type="RefSeq" id="WP_382173715.1">
    <property type="nucleotide sequence ID" value="NZ_JBHRXX010000005.1"/>
</dbReference>
<gene>
    <name evidence="7" type="primary">ygiD</name>
    <name evidence="7" type="ORF">ACFOPI_10800</name>
</gene>
<keyword evidence="4" id="KW-0862">Zinc</keyword>
<name>A0ABV7W4W4_9BURK</name>
<dbReference type="CDD" id="cd07363">
    <property type="entry name" value="45_DOPA_Dioxygenase"/>
    <property type="match status" value="1"/>
</dbReference>
<dbReference type="NCBIfam" id="NF007914">
    <property type="entry name" value="PRK10628.1"/>
    <property type="match status" value="1"/>
</dbReference>
<dbReference type="InterPro" id="IPR014436">
    <property type="entry name" value="Extradiol_dOase_DODA"/>
</dbReference>
<reference evidence="8" key="1">
    <citation type="journal article" date="2019" name="Int. J. Syst. Evol. Microbiol.">
        <title>The Global Catalogue of Microorganisms (GCM) 10K type strain sequencing project: providing services to taxonomists for standard genome sequencing and annotation.</title>
        <authorList>
            <consortium name="The Broad Institute Genomics Platform"/>
            <consortium name="The Broad Institute Genome Sequencing Center for Infectious Disease"/>
            <person name="Wu L."/>
            <person name="Ma J."/>
        </authorList>
    </citation>
    <scope>NUCLEOTIDE SEQUENCE [LARGE SCALE GENOMIC DNA]</scope>
    <source>
        <strain evidence="8">KCTC 42501</strain>
    </source>
</reference>
<evidence type="ECO:0000313" key="8">
    <source>
        <dbReference type="Proteomes" id="UP001595729"/>
    </source>
</evidence>
<evidence type="ECO:0000256" key="1">
    <source>
        <dbReference type="ARBA" id="ARBA00001947"/>
    </source>
</evidence>
<evidence type="ECO:0000256" key="4">
    <source>
        <dbReference type="ARBA" id="ARBA00022833"/>
    </source>
</evidence>
<evidence type="ECO:0000256" key="3">
    <source>
        <dbReference type="ARBA" id="ARBA00022723"/>
    </source>
</evidence>
<dbReference type="Proteomes" id="UP001595729">
    <property type="component" value="Unassembled WGS sequence"/>
</dbReference>
<keyword evidence="3" id="KW-0479">Metal-binding</keyword>
<dbReference type="EMBL" id="JBHRXX010000005">
    <property type="protein sequence ID" value="MFC3684082.1"/>
    <property type="molecule type" value="Genomic_DNA"/>
</dbReference>
<evidence type="ECO:0000256" key="5">
    <source>
        <dbReference type="ARBA" id="ARBA00023002"/>
    </source>
</evidence>
<dbReference type="PANTHER" id="PTHR30096">
    <property type="entry name" value="4,5-DOPA DIOXYGENASE EXTRADIOL-LIKE PROTEIN"/>
    <property type="match status" value="1"/>
</dbReference>
<proteinExistence type="inferred from homology"/>
<accession>A0ABV7W4W4</accession>
<comment type="cofactor">
    <cofactor evidence="1">
        <name>Zn(2+)</name>
        <dbReference type="ChEBI" id="CHEBI:29105"/>
    </cofactor>
</comment>
<dbReference type="SUPFAM" id="SSF53213">
    <property type="entry name" value="LigB-like"/>
    <property type="match status" value="1"/>
</dbReference>
<evidence type="ECO:0000256" key="2">
    <source>
        <dbReference type="ARBA" id="ARBA00007581"/>
    </source>
</evidence>